<feature type="active site" evidence="5">
    <location>
        <position position="82"/>
    </location>
</feature>
<dbReference type="Gene3D" id="3.90.120.10">
    <property type="entry name" value="DNA Methylase, subunit A, domain 2"/>
    <property type="match status" value="1"/>
</dbReference>
<evidence type="ECO:0000256" key="4">
    <source>
        <dbReference type="ARBA" id="ARBA00022747"/>
    </source>
</evidence>
<keyword evidence="1 5" id="KW-0489">Methyltransferase</keyword>
<comment type="similarity">
    <text evidence="5 6">Belongs to the class I-like SAM-binding methyltransferase superfamily. C5-methyltransferase family.</text>
</comment>
<comment type="caution">
    <text evidence="8">The sequence shown here is derived from an EMBL/GenBank/DDBJ whole genome shotgun (WGS) entry which is preliminary data.</text>
</comment>
<organism evidence="8 9">
    <name type="scientific">Neglectibacter timonensis</name>
    <dbReference type="NCBI Taxonomy" id="1776382"/>
    <lineage>
        <taxon>Bacteria</taxon>
        <taxon>Bacillati</taxon>
        <taxon>Bacillota</taxon>
        <taxon>Clostridia</taxon>
        <taxon>Eubacteriales</taxon>
        <taxon>Oscillospiraceae</taxon>
        <taxon>Neglectibacter</taxon>
    </lineage>
</organism>
<dbReference type="Proteomes" id="UP001524473">
    <property type="component" value="Unassembled WGS sequence"/>
</dbReference>
<protein>
    <recommendedName>
        <fullName evidence="7">Cytosine-specific methyltransferase</fullName>
        <ecNumber evidence="7">2.1.1.37</ecNumber>
    </recommendedName>
</protein>
<dbReference type="PROSITE" id="PS00094">
    <property type="entry name" value="C5_MTASE_1"/>
    <property type="match status" value="1"/>
</dbReference>
<evidence type="ECO:0000256" key="7">
    <source>
        <dbReference type="RuleBase" id="RU000417"/>
    </source>
</evidence>
<evidence type="ECO:0000256" key="1">
    <source>
        <dbReference type="ARBA" id="ARBA00022603"/>
    </source>
</evidence>
<keyword evidence="3 5" id="KW-0949">S-adenosyl-L-methionine</keyword>
<dbReference type="NCBIfam" id="TIGR00675">
    <property type="entry name" value="dcm"/>
    <property type="match status" value="1"/>
</dbReference>
<dbReference type="PRINTS" id="PR00105">
    <property type="entry name" value="C5METTRFRASE"/>
</dbReference>
<keyword evidence="2 5" id="KW-0808">Transferase</keyword>
<dbReference type="InterPro" id="IPR018117">
    <property type="entry name" value="C5_DNA_meth_AS"/>
</dbReference>
<dbReference type="GO" id="GO:0008168">
    <property type="term" value="F:methyltransferase activity"/>
    <property type="evidence" value="ECO:0007669"/>
    <property type="project" value="UniProtKB-KW"/>
</dbReference>
<dbReference type="SUPFAM" id="SSF53335">
    <property type="entry name" value="S-adenosyl-L-methionine-dependent methyltransferases"/>
    <property type="match status" value="1"/>
</dbReference>
<dbReference type="PROSITE" id="PS51679">
    <property type="entry name" value="SAM_MT_C5"/>
    <property type="match status" value="1"/>
</dbReference>
<evidence type="ECO:0000256" key="5">
    <source>
        <dbReference type="PROSITE-ProRule" id="PRU01016"/>
    </source>
</evidence>
<evidence type="ECO:0000256" key="3">
    <source>
        <dbReference type="ARBA" id="ARBA00022691"/>
    </source>
</evidence>
<dbReference type="EMBL" id="JANFZH010000024">
    <property type="protein sequence ID" value="MCQ4840509.1"/>
    <property type="molecule type" value="Genomic_DNA"/>
</dbReference>
<dbReference type="PANTHER" id="PTHR10629">
    <property type="entry name" value="CYTOSINE-SPECIFIC METHYLTRANSFERASE"/>
    <property type="match status" value="1"/>
</dbReference>
<dbReference type="InterPro" id="IPR029063">
    <property type="entry name" value="SAM-dependent_MTases_sf"/>
</dbReference>
<proteinExistence type="inferred from homology"/>
<dbReference type="InterPro" id="IPR050390">
    <property type="entry name" value="C5-Methyltransferase"/>
</dbReference>
<reference evidence="8 9" key="1">
    <citation type="submission" date="2022-06" db="EMBL/GenBank/DDBJ databases">
        <title>Isolation of gut microbiota from human fecal samples.</title>
        <authorList>
            <person name="Pamer E.G."/>
            <person name="Barat B."/>
            <person name="Waligurski E."/>
            <person name="Medina S."/>
            <person name="Paddock L."/>
            <person name="Mostad J."/>
        </authorList>
    </citation>
    <scope>NUCLEOTIDE SEQUENCE [LARGE SCALE GENOMIC DNA]</scope>
    <source>
        <strain evidence="8 9">DFI.9.73</strain>
    </source>
</reference>
<dbReference type="EC" id="2.1.1.37" evidence="7"/>
<dbReference type="InterPro" id="IPR031303">
    <property type="entry name" value="C5_meth_CS"/>
</dbReference>
<sequence>MANRKYRLIDLFCGAGGLSLGFSSIMGHNFEPVWANDFNQYAADTYNENYNNHCVVGDIIDLLDDPKIKIPSADVVIGGPPCQGFSLLNRNRDGDVRRSLWRPFMEVVKRSGAEVFVMENVPQLLDSDEYKAIAQFAAKLGFSTLAKAKLCAADYGVPQVRYRAFILGCKFADPNEFFPPLKTHYNPATVSLASIKPEDGYVQNPLPWRTVRDAIEDLPKPVGTEIRRDVKPPLDLHFGRTPTEVSLRRYKAIPDEGMNRFDLQRVAPEITPQCWINKKSGGTDLFGRLWWDKPSVTIRTEFFKPEKGRYLHPKEHRPITHREAARVQSFPDTFRFLGSKIEVAKQIGNAVPPLLAAQVAGCVERLLEIRSEKYG</sequence>
<name>A0ABT1S0Q0_9FIRM</name>
<dbReference type="Gene3D" id="3.40.50.150">
    <property type="entry name" value="Vaccinia Virus protein VP39"/>
    <property type="match status" value="1"/>
</dbReference>
<gene>
    <name evidence="8" type="ORF">NE695_11360</name>
</gene>
<evidence type="ECO:0000256" key="6">
    <source>
        <dbReference type="RuleBase" id="RU000416"/>
    </source>
</evidence>
<dbReference type="PANTHER" id="PTHR10629:SF52">
    <property type="entry name" value="DNA (CYTOSINE-5)-METHYLTRANSFERASE 1"/>
    <property type="match status" value="1"/>
</dbReference>
<dbReference type="RefSeq" id="WP_066862422.1">
    <property type="nucleotide sequence ID" value="NZ_CABKVV010000013.1"/>
</dbReference>
<accession>A0ABT1S0Q0</accession>
<dbReference type="PROSITE" id="PS00095">
    <property type="entry name" value="C5_MTASE_2"/>
    <property type="match status" value="1"/>
</dbReference>
<dbReference type="GO" id="GO:0032259">
    <property type="term" value="P:methylation"/>
    <property type="evidence" value="ECO:0007669"/>
    <property type="project" value="UniProtKB-KW"/>
</dbReference>
<evidence type="ECO:0000256" key="2">
    <source>
        <dbReference type="ARBA" id="ARBA00022679"/>
    </source>
</evidence>
<evidence type="ECO:0000313" key="8">
    <source>
        <dbReference type="EMBL" id="MCQ4840509.1"/>
    </source>
</evidence>
<keyword evidence="4" id="KW-0680">Restriction system</keyword>
<keyword evidence="9" id="KW-1185">Reference proteome</keyword>
<evidence type="ECO:0000313" key="9">
    <source>
        <dbReference type="Proteomes" id="UP001524473"/>
    </source>
</evidence>
<dbReference type="GeneID" id="90531871"/>
<dbReference type="Pfam" id="PF00145">
    <property type="entry name" value="DNA_methylase"/>
    <property type="match status" value="1"/>
</dbReference>
<comment type="catalytic activity">
    <reaction evidence="7">
        <text>a 2'-deoxycytidine in DNA + S-adenosyl-L-methionine = a 5-methyl-2'-deoxycytidine in DNA + S-adenosyl-L-homocysteine + H(+)</text>
        <dbReference type="Rhea" id="RHEA:13681"/>
        <dbReference type="Rhea" id="RHEA-COMP:11369"/>
        <dbReference type="Rhea" id="RHEA-COMP:11370"/>
        <dbReference type="ChEBI" id="CHEBI:15378"/>
        <dbReference type="ChEBI" id="CHEBI:57856"/>
        <dbReference type="ChEBI" id="CHEBI:59789"/>
        <dbReference type="ChEBI" id="CHEBI:85452"/>
        <dbReference type="ChEBI" id="CHEBI:85454"/>
        <dbReference type="EC" id="2.1.1.37"/>
    </reaction>
</comment>
<dbReference type="InterPro" id="IPR001525">
    <property type="entry name" value="C5_MeTfrase"/>
</dbReference>